<dbReference type="GO" id="GO:0006508">
    <property type="term" value="P:proteolysis"/>
    <property type="evidence" value="ECO:0007669"/>
    <property type="project" value="UniProtKB-KW"/>
</dbReference>
<keyword evidence="2" id="KW-0031">Aminopeptidase</keyword>
<gene>
    <name evidence="8" type="ORF">H8706_08980</name>
</gene>
<dbReference type="Proteomes" id="UP000647416">
    <property type="component" value="Unassembled WGS sequence"/>
</dbReference>
<dbReference type="PANTHER" id="PTHR32481">
    <property type="entry name" value="AMINOPEPTIDASE"/>
    <property type="match status" value="1"/>
</dbReference>
<dbReference type="InterPro" id="IPR023367">
    <property type="entry name" value="Peptidase_M42_dom2"/>
</dbReference>
<evidence type="ECO:0000313" key="8">
    <source>
        <dbReference type="EMBL" id="MBC8597000.1"/>
    </source>
</evidence>
<comment type="caution">
    <text evidence="8">The sequence shown here is derived from an EMBL/GenBank/DDBJ whole genome shotgun (WGS) entry which is preliminary data.</text>
</comment>
<dbReference type="RefSeq" id="WP_262432370.1">
    <property type="nucleotide sequence ID" value="NZ_JACRTE010000012.1"/>
</dbReference>
<dbReference type="InterPro" id="IPR051464">
    <property type="entry name" value="Peptidase_M42_aminopept"/>
</dbReference>
<reference evidence="8" key="1">
    <citation type="submission" date="2020-08" db="EMBL/GenBank/DDBJ databases">
        <title>Genome public.</title>
        <authorList>
            <person name="Liu C."/>
            <person name="Sun Q."/>
        </authorList>
    </citation>
    <scope>NUCLEOTIDE SEQUENCE</scope>
    <source>
        <strain evidence="8">NSJ-50</strain>
    </source>
</reference>
<organism evidence="8 9">
    <name type="scientific">Qingrenia yutianensis</name>
    <dbReference type="NCBI Taxonomy" id="2763676"/>
    <lineage>
        <taxon>Bacteria</taxon>
        <taxon>Bacillati</taxon>
        <taxon>Bacillota</taxon>
        <taxon>Clostridia</taxon>
        <taxon>Eubacteriales</taxon>
        <taxon>Oscillospiraceae</taxon>
        <taxon>Qingrenia</taxon>
    </lineage>
</organism>
<keyword evidence="5" id="KW-0378">Hydrolase</keyword>
<dbReference type="Pfam" id="PF05343">
    <property type="entry name" value="Peptidase_M42"/>
    <property type="match status" value="1"/>
</dbReference>
<feature type="binding site" evidence="7">
    <location>
        <position position="59"/>
    </location>
    <ligand>
        <name>Zn(2+)</name>
        <dbReference type="ChEBI" id="CHEBI:29105"/>
        <label>1</label>
    </ligand>
</feature>
<evidence type="ECO:0000256" key="3">
    <source>
        <dbReference type="ARBA" id="ARBA00022670"/>
    </source>
</evidence>
<evidence type="ECO:0000256" key="5">
    <source>
        <dbReference type="ARBA" id="ARBA00022801"/>
    </source>
</evidence>
<dbReference type="EMBL" id="JACRTE010000012">
    <property type="protein sequence ID" value="MBC8597000.1"/>
    <property type="molecule type" value="Genomic_DNA"/>
</dbReference>
<evidence type="ECO:0000313" key="9">
    <source>
        <dbReference type="Proteomes" id="UP000647416"/>
    </source>
</evidence>
<dbReference type="InterPro" id="IPR008007">
    <property type="entry name" value="Peptidase_M42"/>
</dbReference>
<keyword evidence="3" id="KW-0645">Protease</keyword>
<name>A0A926ITW0_9FIRM</name>
<dbReference type="SUPFAM" id="SSF101821">
    <property type="entry name" value="Aminopeptidase/glucanase lid domain"/>
    <property type="match status" value="1"/>
</dbReference>
<evidence type="ECO:0000256" key="4">
    <source>
        <dbReference type="ARBA" id="ARBA00022723"/>
    </source>
</evidence>
<comment type="similarity">
    <text evidence="1 6">Belongs to the peptidase M42 family.</text>
</comment>
<dbReference type="Gene3D" id="3.40.630.10">
    <property type="entry name" value="Zn peptidases"/>
    <property type="match status" value="1"/>
</dbReference>
<proteinExistence type="inferred from homology"/>
<dbReference type="Gene3D" id="2.40.30.40">
    <property type="entry name" value="Peptidase M42, domain 2"/>
    <property type="match status" value="1"/>
</dbReference>
<dbReference type="GO" id="GO:0004177">
    <property type="term" value="F:aminopeptidase activity"/>
    <property type="evidence" value="ECO:0007669"/>
    <property type="project" value="UniProtKB-UniRule"/>
</dbReference>
<dbReference type="AlphaFoldDB" id="A0A926ITW0"/>
<accession>A0A926ITW0</accession>
<evidence type="ECO:0000256" key="2">
    <source>
        <dbReference type="ARBA" id="ARBA00022438"/>
    </source>
</evidence>
<feature type="binding site" evidence="7">
    <location>
        <position position="215"/>
    </location>
    <ligand>
        <name>Zn(2+)</name>
        <dbReference type="ChEBI" id="CHEBI:29105"/>
        <label>1</label>
    </ligand>
</feature>
<evidence type="ECO:0000256" key="7">
    <source>
        <dbReference type="PIRSR" id="PIRSR001123-2"/>
    </source>
</evidence>
<keyword evidence="9" id="KW-1185">Reference proteome</keyword>
<dbReference type="GO" id="GO:0046872">
    <property type="term" value="F:metal ion binding"/>
    <property type="evidence" value="ECO:0007669"/>
    <property type="project" value="UniProtKB-UniRule"/>
</dbReference>
<sequence>MELLKKLCEAYAPSGDESGICNIIADEIKGYADEIYTDVMGNLIAHKKGNEKKVMYIAHVDEIGITATHIDDNGFIRFGFIGGADKYFMLYRRVVFKNGTAGVVAHEESVKDIKDIEDSNLFVDIGAKSREDAEKCVSVGDTAVLMQNFVKLGDKVNCKALNGRAGAYVLINAIKNIKNNKNDLYFVFSAQNTVGLRGAKTSAFDIEPDYAVAVDTVCTGDTPEGKVSDIALGNGIAVKVKDASFIANKEVREQIVKCAEKNKIKYQIAVAENGRSDVGSVHLSKSGVKSGAVSIPVRYANTPCETADTGDIESAVELVSSLEFE</sequence>
<dbReference type="PIRSF" id="PIRSF001123">
    <property type="entry name" value="PepA_GA"/>
    <property type="match status" value="1"/>
</dbReference>
<dbReference type="SUPFAM" id="SSF53187">
    <property type="entry name" value="Zn-dependent exopeptidases"/>
    <property type="match status" value="1"/>
</dbReference>
<comment type="cofactor">
    <cofactor evidence="7">
        <name>a divalent metal cation</name>
        <dbReference type="ChEBI" id="CHEBI:60240"/>
    </cofactor>
    <text evidence="7">Binds 2 divalent metal cations per subunit.</text>
</comment>
<evidence type="ECO:0000256" key="1">
    <source>
        <dbReference type="ARBA" id="ARBA00006272"/>
    </source>
</evidence>
<protein>
    <submittedName>
        <fullName evidence="8">M42 family peptidase</fullName>
    </submittedName>
</protein>
<evidence type="ECO:0000256" key="6">
    <source>
        <dbReference type="PIRNR" id="PIRNR001123"/>
    </source>
</evidence>
<keyword evidence="4 7" id="KW-0479">Metal-binding</keyword>
<dbReference type="PANTHER" id="PTHR32481:SF9">
    <property type="entry name" value="ENDOGLUCANASE"/>
    <property type="match status" value="1"/>
</dbReference>